<dbReference type="Proteomes" id="UP001732700">
    <property type="component" value="Chromosome 4D"/>
</dbReference>
<name>A0ACD5XC29_AVESA</name>
<proteinExistence type="predicted"/>
<evidence type="ECO:0000313" key="2">
    <source>
        <dbReference type="Proteomes" id="UP001732700"/>
    </source>
</evidence>
<keyword evidence="2" id="KW-1185">Reference proteome</keyword>
<protein>
    <submittedName>
        <fullName evidence="1">Uncharacterized protein</fullName>
    </submittedName>
</protein>
<reference evidence="1" key="1">
    <citation type="submission" date="2021-05" db="EMBL/GenBank/DDBJ databases">
        <authorList>
            <person name="Scholz U."/>
            <person name="Mascher M."/>
            <person name="Fiebig A."/>
        </authorList>
    </citation>
    <scope>NUCLEOTIDE SEQUENCE [LARGE SCALE GENOMIC DNA]</scope>
</reference>
<sequence>MEEEHHLLGHILDRSMKPTDLPLSLLRNITGNFSEEQKIGEGGFAMVYKGVIRNRKVAVKRIRNNKTFDETLFRQEVNSLMKVNHQNIVQFLGFCSNTEHKAMEYKGEYIYAEDRERILCFEYVNNGSLEKYITDELRGLEWNTRYNIIKGICDGLEYLHMKKHIIHMDLKPANILLDSHMVAKITDFGLARMDERSHTTNRILTLGYCAPEYLLGGKMSVKSDVYSLGVIIIELVMGCKGIPDINNVLRRWRHRWGKSAKGTPFRYQQIAKLIEIGVRCQENDPYKRPFISEIIRDINEMESKDKQISNANECIVKQLSPYLEDDMLGIEPLELFIPFEINKQLSCTLELTNETNAYIAFNIQTTSPLPYNIQPNRDIVAPRSMYSVKITLQPMDKAPQYKQHTGDFVVRSTKVNGSLTPEDITEDVFNIEEGKMVDEVNLTVIHEPREPHVDYSLQSLTISDTVNLNSLETSDVPAESECKQQGVVSPDCSTDYSSCGDSESQSNHED</sequence>
<evidence type="ECO:0000313" key="1">
    <source>
        <dbReference type="EnsemblPlants" id="AVESA.00010b.r2.4DG0789950.1.CDS"/>
    </source>
</evidence>
<accession>A0ACD5XC29</accession>
<dbReference type="EnsemblPlants" id="AVESA.00010b.r2.4DG0789950.1">
    <property type="protein sequence ID" value="AVESA.00010b.r2.4DG0789950.1.CDS"/>
    <property type="gene ID" value="AVESA.00010b.r2.4DG0789950"/>
</dbReference>
<reference evidence="1" key="2">
    <citation type="submission" date="2025-09" db="UniProtKB">
        <authorList>
            <consortium name="EnsemblPlants"/>
        </authorList>
    </citation>
    <scope>IDENTIFICATION</scope>
</reference>
<organism evidence="1 2">
    <name type="scientific">Avena sativa</name>
    <name type="common">Oat</name>
    <dbReference type="NCBI Taxonomy" id="4498"/>
    <lineage>
        <taxon>Eukaryota</taxon>
        <taxon>Viridiplantae</taxon>
        <taxon>Streptophyta</taxon>
        <taxon>Embryophyta</taxon>
        <taxon>Tracheophyta</taxon>
        <taxon>Spermatophyta</taxon>
        <taxon>Magnoliopsida</taxon>
        <taxon>Liliopsida</taxon>
        <taxon>Poales</taxon>
        <taxon>Poaceae</taxon>
        <taxon>BOP clade</taxon>
        <taxon>Pooideae</taxon>
        <taxon>Poodae</taxon>
        <taxon>Poeae</taxon>
        <taxon>Poeae Chloroplast Group 1 (Aveneae type)</taxon>
        <taxon>Aveninae</taxon>
        <taxon>Avena</taxon>
    </lineage>
</organism>